<proteinExistence type="inferred from homology"/>
<keyword evidence="4" id="KW-1185">Reference proteome</keyword>
<dbReference type="GO" id="GO:0019843">
    <property type="term" value="F:rRNA binding"/>
    <property type="evidence" value="ECO:0007669"/>
    <property type="project" value="InterPro"/>
</dbReference>
<evidence type="ECO:0000313" key="4">
    <source>
        <dbReference type="Proteomes" id="UP000054359"/>
    </source>
</evidence>
<protein>
    <submittedName>
        <fullName evidence="3">U3 small nucleolar ribonucleoprotein IMP3</fullName>
    </submittedName>
</protein>
<evidence type="ECO:0000259" key="2">
    <source>
        <dbReference type="SMART" id="SM01390"/>
    </source>
</evidence>
<dbReference type="OMA" id="KREHYAT"/>
<dbReference type="GO" id="GO:1990904">
    <property type="term" value="C:ribonucleoprotein complex"/>
    <property type="evidence" value="ECO:0007669"/>
    <property type="project" value="UniProtKB-KW"/>
</dbReference>
<dbReference type="Proteomes" id="UP000054359">
    <property type="component" value="Unassembled WGS sequence"/>
</dbReference>
<name>A0A087TCB0_STEMI</name>
<dbReference type="AlphaFoldDB" id="A0A087TCB0"/>
<sequence length="76" mass="9282">MVRKLKFHEKKLLKKVDFISWEVDNNLHELKVMKKFCVQKREDYTRYNKLSRKIRTLARLIKDLDMNDPFRKEAGG</sequence>
<keyword evidence="3" id="KW-0687">Ribonucleoprotein</keyword>
<comment type="similarity">
    <text evidence="1">Belongs to the universal ribosomal protein uS4 family.</text>
</comment>
<dbReference type="OrthoDB" id="10248812at2759"/>
<accession>A0A087TCB0</accession>
<dbReference type="EMBL" id="KK114565">
    <property type="protein sequence ID" value="KFM62749.1"/>
    <property type="molecule type" value="Genomic_DNA"/>
</dbReference>
<evidence type="ECO:0000313" key="3">
    <source>
        <dbReference type="EMBL" id="KFM62749.1"/>
    </source>
</evidence>
<feature type="non-terminal residue" evidence="3">
    <location>
        <position position="76"/>
    </location>
</feature>
<organism evidence="3 4">
    <name type="scientific">Stegodyphus mimosarum</name>
    <name type="common">African social velvet spider</name>
    <dbReference type="NCBI Taxonomy" id="407821"/>
    <lineage>
        <taxon>Eukaryota</taxon>
        <taxon>Metazoa</taxon>
        <taxon>Ecdysozoa</taxon>
        <taxon>Arthropoda</taxon>
        <taxon>Chelicerata</taxon>
        <taxon>Arachnida</taxon>
        <taxon>Araneae</taxon>
        <taxon>Araneomorphae</taxon>
        <taxon>Entelegynae</taxon>
        <taxon>Eresoidea</taxon>
        <taxon>Eresidae</taxon>
        <taxon>Stegodyphus</taxon>
    </lineage>
</organism>
<dbReference type="Pfam" id="PF00163">
    <property type="entry name" value="Ribosomal_S4"/>
    <property type="match status" value="1"/>
</dbReference>
<gene>
    <name evidence="3" type="ORF">X975_21212</name>
</gene>
<dbReference type="SMART" id="SM01390">
    <property type="entry name" value="Ribosomal_S4"/>
    <property type="match status" value="1"/>
</dbReference>
<dbReference type="STRING" id="407821.A0A087TCB0"/>
<reference evidence="3 4" key="1">
    <citation type="submission" date="2013-11" db="EMBL/GenBank/DDBJ databases">
        <title>Genome sequencing of Stegodyphus mimosarum.</title>
        <authorList>
            <person name="Bechsgaard J."/>
        </authorList>
    </citation>
    <scope>NUCLEOTIDE SEQUENCE [LARGE SCALE GENOMIC DNA]</scope>
</reference>
<feature type="domain" description="Small ribosomal subunit protein uS4 N-terminal" evidence="2">
    <location>
        <begin position="4"/>
        <end position="75"/>
    </location>
</feature>
<evidence type="ECO:0000256" key="1">
    <source>
        <dbReference type="ARBA" id="ARBA00007465"/>
    </source>
</evidence>
<dbReference type="InterPro" id="IPR001912">
    <property type="entry name" value="Ribosomal_uS4_N"/>
</dbReference>